<reference evidence="7" key="1">
    <citation type="journal article" date="2019" name="Int. J. Syst. Evol. Microbiol.">
        <title>The Global Catalogue of Microorganisms (GCM) 10K type strain sequencing project: providing services to taxonomists for standard genome sequencing and annotation.</title>
        <authorList>
            <consortium name="The Broad Institute Genomics Platform"/>
            <consortium name="The Broad Institute Genome Sequencing Center for Infectious Disease"/>
            <person name="Wu L."/>
            <person name="Ma J."/>
        </authorList>
    </citation>
    <scope>NUCLEOTIDE SEQUENCE [LARGE SCALE GENOMIC DNA]</scope>
    <source>
        <strain evidence="7">CGMCC 4.7405</strain>
    </source>
</reference>
<comment type="caution">
    <text evidence="6">The sequence shown here is derived from an EMBL/GenBank/DDBJ whole genome shotgun (WGS) entry which is preliminary data.</text>
</comment>
<organism evidence="6 7">
    <name type="scientific">Lentzea rhizosphaerae</name>
    <dbReference type="NCBI Taxonomy" id="2041025"/>
    <lineage>
        <taxon>Bacteria</taxon>
        <taxon>Bacillati</taxon>
        <taxon>Actinomycetota</taxon>
        <taxon>Actinomycetes</taxon>
        <taxon>Pseudonocardiales</taxon>
        <taxon>Pseudonocardiaceae</taxon>
        <taxon>Lentzea</taxon>
    </lineage>
</organism>
<evidence type="ECO:0000313" key="6">
    <source>
        <dbReference type="EMBL" id="MFC3890835.1"/>
    </source>
</evidence>
<accession>A0ABV8BND6</accession>
<evidence type="ECO:0000256" key="4">
    <source>
        <dbReference type="ARBA" id="ARBA00022833"/>
    </source>
</evidence>
<proteinExistence type="inferred from homology"/>
<dbReference type="PANTHER" id="PTHR34535">
    <property type="entry name" value="HYDROGENASE MATURATION FACTOR HYPA"/>
    <property type="match status" value="1"/>
</dbReference>
<keyword evidence="2 5" id="KW-0533">Nickel</keyword>
<dbReference type="PROSITE" id="PS01249">
    <property type="entry name" value="HYPA"/>
    <property type="match status" value="1"/>
</dbReference>
<gene>
    <name evidence="5 6" type="primary">hypA</name>
    <name evidence="6" type="ORF">ACFOWZ_05065</name>
</gene>
<dbReference type="InterPro" id="IPR000688">
    <property type="entry name" value="HypA/HybF"/>
</dbReference>
<evidence type="ECO:0000256" key="2">
    <source>
        <dbReference type="ARBA" id="ARBA00022596"/>
    </source>
</evidence>
<dbReference type="RefSeq" id="WP_382369443.1">
    <property type="nucleotide sequence ID" value="NZ_JBHRZI010000007.1"/>
</dbReference>
<evidence type="ECO:0000313" key="7">
    <source>
        <dbReference type="Proteomes" id="UP001595690"/>
    </source>
</evidence>
<feature type="binding site" evidence="5">
    <location>
        <position position="73"/>
    </location>
    <ligand>
        <name>Zn(2+)</name>
        <dbReference type="ChEBI" id="CHEBI:29105"/>
    </ligand>
</feature>
<keyword evidence="7" id="KW-1185">Reference proteome</keyword>
<dbReference type="PIRSF" id="PIRSF004761">
    <property type="entry name" value="Hydrgn_mat_HypA"/>
    <property type="match status" value="1"/>
</dbReference>
<dbReference type="Gene3D" id="3.30.2320.80">
    <property type="match status" value="1"/>
</dbReference>
<dbReference type="EMBL" id="JBHRZI010000007">
    <property type="protein sequence ID" value="MFC3890835.1"/>
    <property type="molecule type" value="Genomic_DNA"/>
</dbReference>
<dbReference type="Proteomes" id="UP001595690">
    <property type="component" value="Unassembled WGS sequence"/>
</dbReference>
<feature type="binding site" evidence="5">
    <location>
        <position position="2"/>
    </location>
    <ligand>
        <name>Ni(2+)</name>
        <dbReference type="ChEBI" id="CHEBI:49786"/>
    </ligand>
</feature>
<dbReference type="HAMAP" id="MF_00213">
    <property type="entry name" value="HypA_HybF"/>
    <property type="match status" value="1"/>
</dbReference>
<evidence type="ECO:0000256" key="1">
    <source>
        <dbReference type="ARBA" id="ARBA00010748"/>
    </source>
</evidence>
<sequence>MHEVSITQEVVATIAERLGDRRVTVVRLEIGKLSGVVADAVRFCFDLVAEGTTVAGARLEIAEPPGRVLCRDCAGEYEADSLIVLCPACGSAYAEVLSGNELRIRSVEVSVPCAEPAAAPRTR</sequence>
<evidence type="ECO:0000256" key="3">
    <source>
        <dbReference type="ARBA" id="ARBA00022723"/>
    </source>
</evidence>
<feature type="binding site" evidence="5">
    <location>
        <position position="89"/>
    </location>
    <ligand>
        <name>Zn(2+)</name>
        <dbReference type="ChEBI" id="CHEBI:29105"/>
    </ligand>
</feature>
<dbReference type="NCBIfam" id="TIGR00100">
    <property type="entry name" value="hypA"/>
    <property type="match status" value="1"/>
</dbReference>
<keyword evidence="4 5" id="KW-0862">Zinc</keyword>
<protein>
    <recommendedName>
        <fullName evidence="5">Hydrogenase maturation factor HypA</fullName>
    </recommendedName>
</protein>
<comment type="function">
    <text evidence="5">Involved in the maturation of [NiFe] hydrogenases. Required for nickel insertion into the metal center of the hydrogenase.</text>
</comment>
<feature type="binding site" evidence="5">
    <location>
        <position position="86"/>
    </location>
    <ligand>
        <name>Zn(2+)</name>
        <dbReference type="ChEBI" id="CHEBI:29105"/>
    </ligand>
</feature>
<feature type="binding site" evidence="5">
    <location>
        <position position="70"/>
    </location>
    <ligand>
        <name>Zn(2+)</name>
        <dbReference type="ChEBI" id="CHEBI:29105"/>
    </ligand>
</feature>
<dbReference type="Pfam" id="PF01155">
    <property type="entry name" value="HypA"/>
    <property type="match status" value="1"/>
</dbReference>
<name>A0ABV8BND6_9PSEU</name>
<dbReference type="PANTHER" id="PTHR34535:SF3">
    <property type="entry name" value="HYDROGENASE MATURATION FACTOR HYPA"/>
    <property type="match status" value="1"/>
</dbReference>
<comment type="similarity">
    <text evidence="1 5">Belongs to the HypA/HybF family.</text>
</comment>
<evidence type="ECO:0000256" key="5">
    <source>
        <dbReference type="HAMAP-Rule" id="MF_00213"/>
    </source>
</evidence>
<keyword evidence="3 5" id="KW-0479">Metal-binding</keyword>
<dbReference type="InterPro" id="IPR020538">
    <property type="entry name" value="Hydgase_Ni_incorp_HypA/HybF_CS"/>
</dbReference>